<reference evidence="1 2" key="1">
    <citation type="submission" date="2019-10" db="EMBL/GenBank/DDBJ databases">
        <authorList>
            <person name="Palmer J.M."/>
        </authorList>
    </citation>
    <scope>NUCLEOTIDE SEQUENCE [LARGE SCALE GENOMIC DNA]</scope>
    <source>
        <strain evidence="1 2">TWF730</strain>
    </source>
</reference>
<dbReference type="AlphaFoldDB" id="A0AAV9UJF7"/>
<dbReference type="PANTHER" id="PTHR28037">
    <property type="entry name" value="ALCOHOL O-ACETYLTRANSFERASE 1-RELATED"/>
    <property type="match status" value="1"/>
</dbReference>
<dbReference type="EMBL" id="JAVHNS010000009">
    <property type="protein sequence ID" value="KAK6343493.1"/>
    <property type="molecule type" value="Genomic_DNA"/>
</dbReference>
<name>A0AAV9UJF7_9PEZI</name>
<dbReference type="GO" id="GO:0008080">
    <property type="term" value="F:N-acetyltransferase activity"/>
    <property type="evidence" value="ECO:0007669"/>
    <property type="project" value="TreeGrafter"/>
</dbReference>
<keyword evidence="2" id="KW-1185">Reference proteome</keyword>
<organism evidence="1 2">
    <name type="scientific">Orbilia blumenaviensis</name>
    <dbReference type="NCBI Taxonomy" id="1796055"/>
    <lineage>
        <taxon>Eukaryota</taxon>
        <taxon>Fungi</taxon>
        <taxon>Dikarya</taxon>
        <taxon>Ascomycota</taxon>
        <taxon>Pezizomycotina</taxon>
        <taxon>Orbiliomycetes</taxon>
        <taxon>Orbiliales</taxon>
        <taxon>Orbiliaceae</taxon>
        <taxon>Orbilia</taxon>
    </lineage>
</organism>
<evidence type="ECO:0000313" key="1">
    <source>
        <dbReference type="EMBL" id="KAK6343493.1"/>
    </source>
</evidence>
<accession>A0AAV9UJF7</accession>
<dbReference type="Gene3D" id="3.30.559.10">
    <property type="entry name" value="Chloramphenicol acetyltransferase-like domain"/>
    <property type="match status" value="1"/>
</dbReference>
<dbReference type="InterPro" id="IPR023213">
    <property type="entry name" value="CAT-like_dom_sf"/>
</dbReference>
<protein>
    <recommendedName>
        <fullName evidence="3">Alcohol acetyltransferase</fullName>
    </recommendedName>
</protein>
<gene>
    <name evidence="1" type="ORF">TWF730_011083</name>
</gene>
<dbReference type="InterPro" id="IPR052058">
    <property type="entry name" value="Alcohol_O-acetyltransferase"/>
</dbReference>
<dbReference type="Proteomes" id="UP001373714">
    <property type="component" value="Unassembled WGS sequence"/>
</dbReference>
<proteinExistence type="predicted"/>
<dbReference type="Gene3D" id="3.30.559.30">
    <property type="entry name" value="Nonribosomal peptide synthetase, condensation domain"/>
    <property type="match status" value="1"/>
</dbReference>
<evidence type="ECO:0000313" key="2">
    <source>
        <dbReference type="Proteomes" id="UP001373714"/>
    </source>
</evidence>
<evidence type="ECO:0008006" key="3">
    <source>
        <dbReference type="Google" id="ProtNLM"/>
    </source>
</evidence>
<dbReference type="PANTHER" id="PTHR28037:SF1">
    <property type="entry name" value="ALCOHOL O-ACETYLTRANSFERASE 1-RELATED"/>
    <property type="match status" value="1"/>
</dbReference>
<dbReference type="InterPro" id="IPR010828">
    <property type="entry name" value="Atf2/Sli1-like"/>
</dbReference>
<comment type="caution">
    <text evidence="1">The sequence shown here is derived from an EMBL/GenBank/DDBJ whole genome shotgun (WGS) entry which is preliminary data.</text>
</comment>
<sequence length="473" mass="52346">MHLNEGSSDTPKRERALGFYEKFRVSLHDLGYHHNVSIIARYSDAAKLLDSWPYSIFRAFSYAVQKHPELATTVVRADDGNLYFQRLPTVNLEQLVTFQSLEDIDGEDEDTKLRTLSTRENNRGFENTSTTPLWRAVALRGPGNSDSFRIAFVWHHVIGDGRSGLAVHQSLLEAFRLFEGDIECKSNRPNTAFNYTRATASTRPLFVSMEQALPQSSVPAPAPSLQGEKWAGKMYNDKSPIATELGHIRVAANSVRSIISQCRKYGTTMTALLQAIVAKTLLENVSCDRIRTAVAVSLRRFFDPSLQIDDSIMGLWISTYTTEYHKSQFQQNSAELPILWQVAQKNTAQINNVIANGGKDVEIMSLMGTNDYSAAVKSRVGQPRDNSFGLTNLGVFKAAQTDAGKGSITLDDMFFSQSCHANGAAFQICIVTAQGGDMNIVFNWQKGIVLRKEIEGVIGGIKELLGQIASGPH</sequence>
<dbReference type="Pfam" id="PF07247">
    <property type="entry name" value="AATase"/>
    <property type="match status" value="1"/>
</dbReference>
<dbReference type="SUPFAM" id="SSF52777">
    <property type="entry name" value="CoA-dependent acyltransferases"/>
    <property type="match status" value="2"/>
</dbReference>